<dbReference type="Proteomes" id="UP000298735">
    <property type="component" value="Chromosome Circular"/>
</dbReference>
<dbReference type="OrthoDB" id="9803432at2"/>
<dbReference type="Gene3D" id="3.40.50.300">
    <property type="entry name" value="P-loop containing nucleotide triphosphate hydrolases"/>
    <property type="match status" value="2"/>
</dbReference>
<evidence type="ECO:0000256" key="1">
    <source>
        <dbReference type="ARBA" id="ARBA00022741"/>
    </source>
</evidence>
<protein>
    <submittedName>
        <fullName evidence="3">ATP-dependent RecD-like DNA helicase</fullName>
    </submittedName>
</protein>
<gene>
    <name evidence="3" type="ORF">CFBP5507_06275</name>
</gene>
<dbReference type="RefSeq" id="WP_137410382.1">
    <property type="nucleotide sequence ID" value="NZ_CP109968.1"/>
</dbReference>
<dbReference type="EMBL" id="CP109968">
    <property type="protein sequence ID" value="UYZ08606.1"/>
    <property type="molecule type" value="Genomic_DNA"/>
</dbReference>
<keyword evidence="3" id="KW-0347">Helicase</keyword>
<organism evidence="3 4">
    <name type="scientific">Agrobacterium salinitolerans</name>
    <dbReference type="NCBI Taxonomy" id="1183413"/>
    <lineage>
        <taxon>Bacteria</taxon>
        <taxon>Pseudomonadati</taxon>
        <taxon>Pseudomonadota</taxon>
        <taxon>Alphaproteobacteria</taxon>
        <taxon>Hyphomicrobiales</taxon>
        <taxon>Rhizobiaceae</taxon>
        <taxon>Rhizobium/Agrobacterium group</taxon>
        <taxon>Agrobacterium</taxon>
    </lineage>
</organism>
<sequence length="364" mass="39992">MSFSPQQEGAMKAVNAWLADAYGPQVFYLAGFAGTGKTTIAKQLAQDAGKVVFAAFTGKAALVLRSKGCGDASTIHALIYKPQEDDDGITKFKLNRHDSAAKTADLIVIDEVSMVDEKLGKDLLSFGRKVLVLGDPAQLPPVGGEGFFTAREPDYMLTEVHRQAAESPVLHLATAVREGRSIDLGAYGTSLVIPRGRLGQKMVLGVDQVLTGTNRTRRSTNDKIRKLLGRKGRFMVGERVVALRNDSDRGLLNGSLWEVSEIELSDATETEMIVKPLDPGMSVNAVQVRTHHHWLEGREKELPWAIQRDYQPFDHAYALSVHKSQGSQWNSVLVIDESSVFREDRAKHLYTAITRAAERVIVAI</sequence>
<dbReference type="Pfam" id="PF13538">
    <property type="entry name" value="UvrD_C_2"/>
    <property type="match status" value="1"/>
</dbReference>
<keyword evidence="1" id="KW-0547">Nucleotide-binding</keyword>
<keyword evidence="2" id="KW-0067">ATP-binding</keyword>
<dbReference type="SUPFAM" id="SSF52540">
    <property type="entry name" value="P-loop containing nucleoside triphosphate hydrolases"/>
    <property type="match status" value="2"/>
</dbReference>
<dbReference type="InterPro" id="IPR050534">
    <property type="entry name" value="Coronavir_polyprotein_1ab"/>
</dbReference>
<dbReference type="KEGG" id="asal:CFBP5507_06275"/>
<dbReference type="PANTHER" id="PTHR43788">
    <property type="entry name" value="DNA2/NAM7 HELICASE FAMILY MEMBER"/>
    <property type="match status" value="1"/>
</dbReference>
<dbReference type="InterPro" id="IPR027785">
    <property type="entry name" value="UvrD-like_helicase_C"/>
</dbReference>
<proteinExistence type="predicted"/>
<evidence type="ECO:0000313" key="4">
    <source>
        <dbReference type="Proteomes" id="UP000298735"/>
    </source>
</evidence>
<dbReference type="GO" id="GO:0003678">
    <property type="term" value="F:DNA helicase activity"/>
    <property type="evidence" value="ECO:0007669"/>
    <property type="project" value="UniProtKB-ARBA"/>
</dbReference>
<dbReference type="CDD" id="cd18809">
    <property type="entry name" value="SF1_C_RecD"/>
    <property type="match status" value="1"/>
</dbReference>
<evidence type="ECO:0000313" key="3">
    <source>
        <dbReference type="EMBL" id="UYZ08606.1"/>
    </source>
</evidence>
<dbReference type="GO" id="GO:0005524">
    <property type="term" value="F:ATP binding"/>
    <property type="evidence" value="ECO:0007669"/>
    <property type="project" value="UniProtKB-KW"/>
</dbReference>
<dbReference type="PANTHER" id="PTHR43788:SF6">
    <property type="entry name" value="DNA HELICASE B"/>
    <property type="match status" value="1"/>
</dbReference>
<evidence type="ECO:0000256" key="2">
    <source>
        <dbReference type="ARBA" id="ARBA00022840"/>
    </source>
</evidence>
<dbReference type="Pfam" id="PF13604">
    <property type="entry name" value="AAA_30"/>
    <property type="match status" value="1"/>
</dbReference>
<reference evidence="3" key="1">
    <citation type="submission" date="2022-10" db="EMBL/GenBank/DDBJ databases">
        <title>Complete genome sequence of Agrobacterium salinitolerans CFBP5507.</title>
        <authorList>
            <person name="Tchabashvili S."/>
            <person name="Yen H.-C."/>
            <person name="Haryono M."/>
            <person name="Lin Y.-C."/>
            <person name="Lai E.-M."/>
            <person name="Kuo C.-H."/>
        </authorList>
    </citation>
    <scope>NUCLEOTIDE SEQUENCE</scope>
    <source>
        <strain evidence="3">CFBP5507</strain>
    </source>
</reference>
<keyword evidence="3" id="KW-0378">Hydrolase</keyword>
<accession>A0A4Z1R694</accession>
<dbReference type="InterPro" id="IPR027417">
    <property type="entry name" value="P-loop_NTPase"/>
</dbReference>
<dbReference type="AlphaFoldDB" id="A0A4Z1R694"/>
<name>A0A4Z1R694_9HYPH</name>